<dbReference type="Proteomes" id="UP000275076">
    <property type="component" value="Unassembled WGS sequence"/>
</dbReference>
<dbReference type="InterPro" id="IPR013740">
    <property type="entry name" value="Redoxin"/>
</dbReference>
<comment type="caution">
    <text evidence="3">The sequence shown here is derived from an EMBL/GenBank/DDBJ whole genome shotgun (WGS) entry which is preliminary data.</text>
</comment>
<dbReference type="PANTHER" id="PTHR42852">
    <property type="entry name" value="THIOL:DISULFIDE INTERCHANGE PROTEIN DSBE"/>
    <property type="match status" value="1"/>
</dbReference>
<keyword evidence="1" id="KW-0732">Signal</keyword>
<dbReference type="RefSeq" id="WP_125559504.1">
    <property type="nucleotide sequence ID" value="NZ_RBVX01000029.1"/>
</dbReference>
<dbReference type="PANTHER" id="PTHR42852:SF13">
    <property type="entry name" value="PROTEIN DIPZ"/>
    <property type="match status" value="1"/>
</dbReference>
<feature type="signal peptide" evidence="1">
    <location>
        <begin position="1"/>
        <end position="25"/>
    </location>
</feature>
<dbReference type="OrthoDB" id="25753at2"/>
<dbReference type="PROSITE" id="PS51352">
    <property type="entry name" value="THIOREDOXIN_2"/>
    <property type="match status" value="1"/>
</dbReference>
<dbReference type="AlphaFoldDB" id="A0A428MY43"/>
<proteinExistence type="predicted"/>
<accession>A0A428MY43</accession>
<keyword evidence="4" id="KW-1185">Reference proteome</keyword>
<dbReference type="Gene3D" id="3.40.30.10">
    <property type="entry name" value="Glutaredoxin"/>
    <property type="match status" value="1"/>
</dbReference>
<organism evidence="3 4">
    <name type="scientific">Salibacterium salarium</name>
    <dbReference type="NCBI Taxonomy" id="284579"/>
    <lineage>
        <taxon>Bacteria</taxon>
        <taxon>Bacillati</taxon>
        <taxon>Bacillota</taxon>
        <taxon>Bacilli</taxon>
        <taxon>Bacillales</taxon>
        <taxon>Bacillaceae</taxon>
    </lineage>
</organism>
<dbReference type="InterPro" id="IPR013766">
    <property type="entry name" value="Thioredoxin_domain"/>
</dbReference>
<dbReference type="SUPFAM" id="SSF52833">
    <property type="entry name" value="Thioredoxin-like"/>
    <property type="match status" value="1"/>
</dbReference>
<reference evidence="3 4" key="1">
    <citation type="submission" date="2018-10" db="EMBL/GenBank/DDBJ databases">
        <title>Draft genome sequence of Bacillus salarius IM0101, isolated from a hypersaline soil in Inner Mongolia, China.</title>
        <authorList>
            <person name="Yamprayoonswat W."/>
            <person name="Boonvisut S."/>
            <person name="Jumpathong W."/>
            <person name="Sittihan S."/>
            <person name="Ruangsuj P."/>
            <person name="Wanthongcharoen S."/>
            <person name="Thongpramul N."/>
            <person name="Pimmason S."/>
            <person name="Yu B."/>
            <person name="Yasawong M."/>
        </authorList>
    </citation>
    <scope>NUCLEOTIDE SEQUENCE [LARGE SCALE GENOMIC DNA]</scope>
    <source>
        <strain evidence="3 4">IM0101</strain>
    </source>
</reference>
<dbReference type="EMBL" id="RBVX01000029">
    <property type="protein sequence ID" value="RSL31032.1"/>
    <property type="molecule type" value="Genomic_DNA"/>
</dbReference>
<dbReference type="InterPro" id="IPR036249">
    <property type="entry name" value="Thioredoxin-like_sf"/>
</dbReference>
<dbReference type="InterPro" id="IPR050553">
    <property type="entry name" value="Thioredoxin_ResA/DsbE_sf"/>
</dbReference>
<feature type="chain" id="PRO_5038336751" evidence="1">
    <location>
        <begin position="26"/>
        <end position="189"/>
    </location>
</feature>
<evidence type="ECO:0000259" key="2">
    <source>
        <dbReference type="PROSITE" id="PS51352"/>
    </source>
</evidence>
<evidence type="ECO:0000313" key="4">
    <source>
        <dbReference type="Proteomes" id="UP000275076"/>
    </source>
</evidence>
<protein>
    <submittedName>
        <fullName evidence="3">TlpA family protein disulfide reductase</fullName>
    </submittedName>
</protein>
<name>A0A428MY43_9BACI</name>
<sequence length="189" mass="21221">MRFIQKRLMFLSLCAVIFISGLFYQASHSPVKKAEQAVAGYPVAQNGETAPELELKGINQETYALQSFMDKPVLFTFFASWCGICQQELPKIASYYQENKDIFNFVAINATTEEYNKDDVYQFVKQGELSIPVLLDEEGKAMDAFQVTGVPISFLLNEQGSIVQSFYGPIQKTNLEEALKDTGQQPSSE</sequence>
<gene>
    <name evidence="3" type="ORF">D7Z54_23080</name>
</gene>
<dbReference type="GO" id="GO:0016491">
    <property type="term" value="F:oxidoreductase activity"/>
    <property type="evidence" value="ECO:0007669"/>
    <property type="project" value="InterPro"/>
</dbReference>
<evidence type="ECO:0000256" key="1">
    <source>
        <dbReference type="SAM" id="SignalP"/>
    </source>
</evidence>
<feature type="domain" description="Thioredoxin" evidence="2">
    <location>
        <begin position="44"/>
        <end position="184"/>
    </location>
</feature>
<evidence type="ECO:0000313" key="3">
    <source>
        <dbReference type="EMBL" id="RSL31032.1"/>
    </source>
</evidence>
<dbReference type="CDD" id="cd02966">
    <property type="entry name" value="TlpA_like_family"/>
    <property type="match status" value="1"/>
</dbReference>
<dbReference type="Pfam" id="PF08534">
    <property type="entry name" value="Redoxin"/>
    <property type="match status" value="1"/>
</dbReference>